<dbReference type="GeneID" id="1020932"/>
<organism evidence="3 4">
    <name type="scientific">[Brevibacterium] flavum</name>
    <dbReference type="NCBI Taxonomy" id="92706"/>
    <lineage>
        <taxon>Bacteria</taxon>
        <taxon>Bacillati</taxon>
        <taxon>Actinomycetota</taxon>
        <taxon>Actinomycetes</taxon>
        <taxon>Mycobacteriales</taxon>
        <taxon>Corynebacteriaceae</taxon>
        <taxon>Corynebacterium</taxon>
    </lineage>
</organism>
<keyword evidence="2" id="KW-1133">Transmembrane helix</keyword>
<dbReference type="AlphaFoldDB" id="A0A0F6Z8I5"/>
<feature type="region of interest" description="Disordered" evidence="1">
    <location>
        <begin position="1"/>
        <end position="52"/>
    </location>
</feature>
<evidence type="ECO:0000313" key="3">
    <source>
        <dbReference type="EMBL" id="AKF28791.1"/>
    </source>
</evidence>
<evidence type="ECO:0000256" key="1">
    <source>
        <dbReference type="SAM" id="MobiDB-lite"/>
    </source>
</evidence>
<reference evidence="3 4" key="1">
    <citation type="submission" date="2015-04" db="EMBL/GenBank/DDBJ databases">
        <title>Complete Genome Sequence of Brevibacterium flavum ATCC 15168.</title>
        <authorList>
            <person name="Ahn J."/>
            <person name="Park G."/>
            <person name="Jeon W."/>
            <person name="Jang Y."/>
            <person name="Jang M."/>
            <person name="Lee H."/>
            <person name="Lee H."/>
        </authorList>
    </citation>
    <scope>NUCLEOTIDE SEQUENCE [LARGE SCALE GENOMIC DNA]</scope>
    <source>
        <strain evidence="3 4">ATCC 15168</strain>
    </source>
</reference>
<evidence type="ECO:0000256" key="2">
    <source>
        <dbReference type="SAM" id="Phobius"/>
    </source>
</evidence>
<keyword evidence="2" id="KW-0472">Membrane</keyword>
<sequence length="165" mass="18731">MPAKEDNFMNTQPEHPENDLVDEADFSNRPRIYSDDPDSLADAPDPALEHEKNKKSSRQALIYLFAVPLVTFVSAYVLAWVSRLQGGPICDAGEAVWICSRAAELWWPITTSVIAFGGMLGSAWILYDKYRNYLRWRPWMGVLWILIPFSMLWGTSVLTLSILGH</sequence>
<evidence type="ECO:0000313" key="4">
    <source>
        <dbReference type="Proteomes" id="UP000034037"/>
    </source>
</evidence>
<accession>A0A0F6Z8I5</accession>
<feature type="transmembrane region" description="Helical" evidence="2">
    <location>
        <begin position="139"/>
        <end position="163"/>
    </location>
</feature>
<proteinExistence type="predicted"/>
<dbReference type="EMBL" id="CP011309">
    <property type="protein sequence ID" value="AKF28791.1"/>
    <property type="molecule type" value="Genomic_DNA"/>
</dbReference>
<name>A0A0F6Z8I5_9CORY</name>
<feature type="transmembrane region" description="Helical" evidence="2">
    <location>
        <begin position="105"/>
        <end position="127"/>
    </location>
</feature>
<dbReference type="PATRIC" id="fig|92706.3.peg.3216"/>
<keyword evidence="2" id="KW-0812">Transmembrane</keyword>
<feature type="transmembrane region" description="Helical" evidence="2">
    <location>
        <begin position="60"/>
        <end position="79"/>
    </location>
</feature>
<dbReference type="Proteomes" id="UP000034037">
    <property type="component" value="Chromosome"/>
</dbReference>
<protein>
    <submittedName>
        <fullName evidence="3">Membrane protein</fullName>
    </submittedName>
</protein>
<keyword evidence="4" id="KW-1185">Reference proteome</keyword>
<gene>
    <name evidence="3" type="ORF">YH66_15290</name>
</gene>
<dbReference type="HOGENOM" id="CLU_115314_0_0_11"/>
<dbReference type="RefSeq" id="WP_003861203.1">
    <property type="nucleotide sequence ID" value="NZ_CP011309.1"/>
</dbReference>